<name>A0A6N4DP33_9GAMM</name>
<dbReference type="Pfam" id="PF20257">
    <property type="entry name" value="SAM_HAT_C"/>
    <property type="match status" value="1"/>
</dbReference>
<dbReference type="SUPFAM" id="SSF102522">
    <property type="entry name" value="Bacterial fluorinating enzyme, N-terminal domain"/>
    <property type="match status" value="1"/>
</dbReference>
<evidence type="ECO:0000313" key="5">
    <source>
        <dbReference type="EMBL" id="PUE00734.1"/>
    </source>
</evidence>
<dbReference type="Gene3D" id="2.40.30.90">
    <property type="entry name" value="Bacterial fluorinating enzyme like"/>
    <property type="match status" value="1"/>
</dbReference>
<dbReference type="Proteomes" id="UP000250928">
    <property type="component" value="Unassembled WGS sequence"/>
</dbReference>
<proteinExistence type="inferred from homology"/>
<dbReference type="Gene3D" id="3.40.50.10790">
    <property type="entry name" value="S-adenosyl-l-methionine hydroxide adenosyltransferase, N-terminal"/>
    <property type="match status" value="1"/>
</dbReference>
<evidence type="ECO:0008006" key="7">
    <source>
        <dbReference type="Google" id="ProtNLM"/>
    </source>
</evidence>
<evidence type="ECO:0000259" key="3">
    <source>
        <dbReference type="Pfam" id="PF01887"/>
    </source>
</evidence>
<evidence type="ECO:0000256" key="2">
    <source>
        <dbReference type="ARBA" id="ARBA00024035"/>
    </source>
</evidence>
<dbReference type="PANTHER" id="PTHR35092:SF1">
    <property type="entry name" value="CHLORINASE MJ1651"/>
    <property type="match status" value="1"/>
</dbReference>
<dbReference type="Pfam" id="PF01887">
    <property type="entry name" value="SAM_HAT_N"/>
    <property type="match status" value="1"/>
</dbReference>
<dbReference type="InterPro" id="IPR023227">
    <property type="entry name" value="SAM_OH_AdoTrfase_C_sf"/>
</dbReference>
<sequence>MGRDHHGDPLPEVRRIALFTDFGPEGIYIGQMRAVLADAGLPVFDLMNDVPAFDPRAGAYLLAALADSLPAGTLYLCVVDPGVGTGRMPLLVRHRGNWFIGPDNGLLSRLGGTVQRIDWRPERLSESFHGRDLFAPAAVRLCRGRELAVTPLDPQRPVGIGWPASLGEVVYIDHYGNAMCGLRAAGLDDAILLEAGGQRLRYARTFGEVEVGEPFWYRNSIGLVELAVNRGSAAARLGLVVGSRVTCPASAG</sequence>
<evidence type="ECO:0000259" key="4">
    <source>
        <dbReference type="Pfam" id="PF20257"/>
    </source>
</evidence>
<gene>
    <name evidence="5" type="ORF">C3L24_09005</name>
</gene>
<evidence type="ECO:0000256" key="1">
    <source>
        <dbReference type="ARBA" id="ARBA00022691"/>
    </source>
</evidence>
<feature type="domain" description="S-adenosyl-l-methionine hydroxide adenosyltransferase N-terminal" evidence="3">
    <location>
        <begin position="16"/>
        <end position="148"/>
    </location>
</feature>
<keyword evidence="1" id="KW-0949">S-adenosyl-L-methionine</keyword>
<comment type="similarity">
    <text evidence="2">Belongs to the SAM hydrolase / SAM-dependent halogenase family.</text>
</comment>
<dbReference type="PANTHER" id="PTHR35092">
    <property type="entry name" value="CHLORINASE MJ1651"/>
    <property type="match status" value="1"/>
</dbReference>
<dbReference type="SUPFAM" id="SSF101852">
    <property type="entry name" value="Bacterial fluorinating enzyme, C-terminal domain"/>
    <property type="match status" value="1"/>
</dbReference>
<accession>A0A6N4DP33</accession>
<feature type="domain" description="S-adenosyl-l-methionine hydroxide adenosyltransferase C-terminal" evidence="4">
    <location>
        <begin position="167"/>
        <end position="246"/>
    </location>
</feature>
<dbReference type="InterPro" id="IPR046469">
    <property type="entry name" value="SAM_HAT_N"/>
</dbReference>
<reference evidence="5 6" key="1">
    <citation type="submission" date="2018-01" db="EMBL/GenBank/DDBJ databases">
        <title>Novel co-symbiosis in the lucinid bivalve Phacoides pectinatus.</title>
        <authorList>
            <person name="Lim S.J."/>
            <person name="Davis B.G."/>
            <person name="Gill D.E."/>
            <person name="Engel A.S."/>
            <person name="Anderson L.C."/>
            <person name="Campbell B.J."/>
        </authorList>
    </citation>
    <scope>NUCLEOTIDE SEQUENCE [LARGE SCALE GENOMIC DNA]</scope>
    <source>
        <strain evidence="5">N3_P5</strain>
    </source>
</reference>
<dbReference type="InterPro" id="IPR046470">
    <property type="entry name" value="SAM_HAT_C"/>
</dbReference>
<dbReference type="PIRSF" id="PIRSF006779">
    <property type="entry name" value="UCP006779"/>
    <property type="match status" value="1"/>
</dbReference>
<dbReference type="EMBL" id="PQCO01000215">
    <property type="protein sequence ID" value="PUE00734.1"/>
    <property type="molecule type" value="Genomic_DNA"/>
</dbReference>
<dbReference type="AlphaFoldDB" id="A0A6N4DP33"/>
<comment type="caution">
    <text evidence="5">The sequence shown here is derived from an EMBL/GenBank/DDBJ whole genome shotgun (WGS) entry which is preliminary data.</text>
</comment>
<dbReference type="InterPro" id="IPR023228">
    <property type="entry name" value="SAM_OH_AdoTrfase_N_sf"/>
</dbReference>
<protein>
    <recommendedName>
        <fullName evidence="7">SAM-dependent chlorinase/fluorinase</fullName>
    </recommendedName>
</protein>
<evidence type="ECO:0000313" key="6">
    <source>
        <dbReference type="Proteomes" id="UP000250928"/>
    </source>
</evidence>
<organism evidence="5 6">
    <name type="scientific">Candidatus Sedimenticola endophacoides</name>
    <dbReference type="NCBI Taxonomy" id="2548426"/>
    <lineage>
        <taxon>Bacteria</taxon>
        <taxon>Pseudomonadati</taxon>
        <taxon>Pseudomonadota</taxon>
        <taxon>Gammaproteobacteria</taxon>
        <taxon>Chromatiales</taxon>
        <taxon>Sedimenticolaceae</taxon>
        <taxon>Sedimenticola</taxon>
    </lineage>
</organism>
<dbReference type="InterPro" id="IPR002747">
    <property type="entry name" value="SAM_OH_AdoTrfase"/>
</dbReference>